<feature type="domain" description="DUF4064" evidence="2">
    <location>
        <begin position="11"/>
        <end position="92"/>
    </location>
</feature>
<evidence type="ECO:0000256" key="1">
    <source>
        <dbReference type="SAM" id="Phobius"/>
    </source>
</evidence>
<protein>
    <submittedName>
        <fullName evidence="5">DUF4064 domain-containing protein</fullName>
    </submittedName>
</protein>
<dbReference type="Proteomes" id="UP000538955">
    <property type="component" value="Unassembled WGS sequence"/>
</dbReference>
<evidence type="ECO:0000259" key="2">
    <source>
        <dbReference type="Pfam" id="PF13273"/>
    </source>
</evidence>
<dbReference type="Pfam" id="PF13273">
    <property type="entry name" value="DUF4064"/>
    <property type="match status" value="1"/>
</dbReference>
<proteinExistence type="predicted"/>
<feature type="transmembrane region" description="Helical" evidence="1">
    <location>
        <begin position="12"/>
        <end position="36"/>
    </location>
</feature>
<keyword evidence="1" id="KW-0472">Membrane</keyword>
<evidence type="ECO:0000313" key="4">
    <source>
        <dbReference type="EMBL" id="NMK98122.1"/>
    </source>
</evidence>
<feature type="transmembrane region" description="Helical" evidence="1">
    <location>
        <begin position="48"/>
        <end position="68"/>
    </location>
</feature>
<comment type="caution">
    <text evidence="5">The sequence shown here is derived from an EMBL/GenBank/DDBJ whole genome shotgun (WGS) entry which is preliminary data.</text>
</comment>
<dbReference type="AlphaFoldDB" id="A0A7X9WFJ0"/>
<gene>
    <name evidence="5" type="ORF">EQ811_08715</name>
    <name evidence="4" type="ORF">HHM13_08460</name>
    <name evidence="3" type="ORF">HHM24_09710</name>
</gene>
<sequence length="115" mass="12056">MNEMQKVKPTNRVAEMVLGIMGSIFGILGGLFAIMLQGVSSQLDTDGGNVGGLGVAVIITCIITLILSCIINKKRVLIGVLLIIGGILNFIFISFFGILSGILILVAGILALVRK</sequence>
<dbReference type="Proteomes" id="UP000550736">
    <property type="component" value="Unassembled WGS sequence"/>
</dbReference>
<dbReference type="RefSeq" id="WP_002454198.1">
    <property type="nucleotide sequence ID" value="NZ_AP014956.1"/>
</dbReference>
<keyword evidence="1" id="KW-0812">Transmembrane</keyword>
<evidence type="ECO:0000313" key="8">
    <source>
        <dbReference type="Proteomes" id="UP000550736"/>
    </source>
</evidence>
<evidence type="ECO:0000313" key="5">
    <source>
        <dbReference type="EMBL" id="TBW76931.1"/>
    </source>
</evidence>
<dbReference type="InterPro" id="IPR025273">
    <property type="entry name" value="DUF4064"/>
</dbReference>
<dbReference type="Proteomes" id="UP000291949">
    <property type="component" value="Unassembled WGS sequence"/>
</dbReference>
<reference evidence="7 8" key="2">
    <citation type="submission" date="2020-04" db="EMBL/GenBank/DDBJ databases">
        <title>The Epidemiology and Molecular Characteristics of Linezolid-Resistant Staphylococcus capitis in Huashan Hospital, Shanghai.</title>
        <authorList>
            <person name="Ding L."/>
            <person name="Li P."/>
            <person name="Yang Y."/>
            <person name="Lin D."/>
            <person name="Xu X."/>
        </authorList>
    </citation>
    <scope>NUCLEOTIDE SEQUENCE [LARGE SCALE GENOMIC DNA]</scope>
    <source>
        <strain evidence="4 8">12-86</strain>
        <strain evidence="3 7">17-84</strain>
    </source>
</reference>
<name>A0A7X9WFJ0_STACP</name>
<evidence type="ECO:0000313" key="3">
    <source>
        <dbReference type="EMBL" id="NMK54997.1"/>
    </source>
</evidence>
<organism evidence="5 6">
    <name type="scientific">Staphylococcus capitis</name>
    <dbReference type="NCBI Taxonomy" id="29388"/>
    <lineage>
        <taxon>Bacteria</taxon>
        <taxon>Bacillati</taxon>
        <taxon>Bacillota</taxon>
        <taxon>Bacilli</taxon>
        <taxon>Bacillales</taxon>
        <taxon>Staphylococcaceae</taxon>
        <taxon>Staphylococcus</taxon>
    </lineage>
</organism>
<keyword evidence="1" id="KW-1133">Transmembrane helix</keyword>
<reference evidence="5 6" key="1">
    <citation type="journal article" date="2019" name="Sci. Transl. Med.">
        <title>Quorum sensing between bacterial species on the skin protects against epidermal injury in atopic dermatitis.</title>
        <authorList>
            <person name="Williams M.R."/>
        </authorList>
    </citation>
    <scope>NUCLEOTIDE SEQUENCE [LARGE SCALE GENOMIC DNA]</scope>
    <source>
        <strain evidence="5 6">H8</strain>
    </source>
</reference>
<evidence type="ECO:0000313" key="6">
    <source>
        <dbReference type="Proteomes" id="UP000291949"/>
    </source>
</evidence>
<accession>A0A7X9WFJ0</accession>
<dbReference type="EMBL" id="JABBMI010000069">
    <property type="protein sequence ID" value="NMK54997.1"/>
    <property type="molecule type" value="Genomic_DNA"/>
</dbReference>
<dbReference type="EMBL" id="JABBLX010000023">
    <property type="protein sequence ID" value="NMK98122.1"/>
    <property type="molecule type" value="Genomic_DNA"/>
</dbReference>
<keyword evidence="7" id="KW-1185">Reference proteome</keyword>
<evidence type="ECO:0000313" key="7">
    <source>
        <dbReference type="Proteomes" id="UP000538955"/>
    </source>
</evidence>
<feature type="transmembrane region" description="Helical" evidence="1">
    <location>
        <begin position="80"/>
        <end position="113"/>
    </location>
</feature>
<dbReference type="EMBL" id="SCHC01000002">
    <property type="protein sequence ID" value="TBW76931.1"/>
    <property type="molecule type" value="Genomic_DNA"/>
</dbReference>